<proteinExistence type="predicted"/>
<evidence type="ECO:0000313" key="4">
    <source>
        <dbReference type="EMBL" id="KAK2572183.1"/>
    </source>
</evidence>
<keyword evidence="5" id="KW-1185">Reference proteome</keyword>
<protein>
    <submittedName>
        <fullName evidence="4">Uncharacterized protein</fullName>
    </submittedName>
</protein>
<comment type="caution">
    <text evidence="4">The sequence shown here is derived from an EMBL/GenBank/DDBJ whole genome shotgun (WGS) entry which is preliminary data.</text>
</comment>
<keyword evidence="3" id="KW-1133">Transmembrane helix</keyword>
<keyword evidence="1" id="KW-0175">Coiled coil</keyword>
<accession>A0AAD9R3J7</accession>
<evidence type="ECO:0000313" key="5">
    <source>
        <dbReference type="Proteomes" id="UP001249851"/>
    </source>
</evidence>
<name>A0AAD9R3J7_ACRCE</name>
<keyword evidence="3" id="KW-0472">Membrane</keyword>
<evidence type="ECO:0000256" key="3">
    <source>
        <dbReference type="SAM" id="Phobius"/>
    </source>
</evidence>
<dbReference type="EMBL" id="JARQWQ010000004">
    <property type="protein sequence ID" value="KAK2572183.1"/>
    <property type="molecule type" value="Genomic_DNA"/>
</dbReference>
<reference evidence="4" key="2">
    <citation type="journal article" date="2023" name="Science">
        <title>Genomic signatures of disease resistance in endangered staghorn corals.</title>
        <authorList>
            <person name="Vollmer S.V."/>
            <person name="Selwyn J.D."/>
            <person name="Despard B.A."/>
            <person name="Roesel C.L."/>
        </authorList>
    </citation>
    <scope>NUCLEOTIDE SEQUENCE</scope>
    <source>
        <strain evidence="4">K2</strain>
    </source>
</reference>
<evidence type="ECO:0000256" key="2">
    <source>
        <dbReference type="SAM" id="MobiDB-lite"/>
    </source>
</evidence>
<organism evidence="4 5">
    <name type="scientific">Acropora cervicornis</name>
    <name type="common">Staghorn coral</name>
    <dbReference type="NCBI Taxonomy" id="6130"/>
    <lineage>
        <taxon>Eukaryota</taxon>
        <taxon>Metazoa</taxon>
        <taxon>Cnidaria</taxon>
        <taxon>Anthozoa</taxon>
        <taxon>Hexacorallia</taxon>
        <taxon>Scleractinia</taxon>
        <taxon>Astrocoeniina</taxon>
        <taxon>Acroporidae</taxon>
        <taxon>Acropora</taxon>
    </lineage>
</organism>
<feature type="transmembrane region" description="Helical" evidence="3">
    <location>
        <begin position="130"/>
        <end position="148"/>
    </location>
</feature>
<evidence type="ECO:0000256" key="1">
    <source>
        <dbReference type="SAM" id="Coils"/>
    </source>
</evidence>
<dbReference type="AlphaFoldDB" id="A0AAD9R3J7"/>
<feature type="region of interest" description="Disordered" evidence="2">
    <location>
        <begin position="274"/>
        <end position="297"/>
    </location>
</feature>
<dbReference type="Proteomes" id="UP001249851">
    <property type="component" value="Unassembled WGS sequence"/>
</dbReference>
<gene>
    <name evidence="4" type="ORF">P5673_002394</name>
</gene>
<reference evidence="4" key="1">
    <citation type="journal article" date="2023" name="G3 (Bethesda)">
        <title>Whole genome assembly and annotation of the endangered Caribbean coral Acropora cervicornis.</title>
        <authorList>
            <person name="Selwyn J.D."/>
            <person name="Vollmer S.V."/>
        </authorList>
    </citation>
    <scope>NUCLEOTIDE SEQUENCE</scope>
    <source>
        <strain evidence="4">K2</strain>
    </source>
</reference>
<sequence length="320" mass="36889">MANVQSTMLRNAGERTREIDQEINGLESNKDNFEQGNENTTNLHTRELQSPEGDEILLTNEVTTVLEGAAPRFTLISQTIGDFTMREVDTRVKQRPTQADINNINLVVSEIVNREQQQHSINPNRKPFEYLWMINCILYAVVVAFLFYKKWKKPAETKGQKERKTQSQKMKDAYIAKATELRRKISIAKAELERIKANKKMSKKGKKNRAMLENDCGKVSAVTLVTYMEKKKSDLRKLKRCHYRKQKQEESKVLNGLFQADPGSVFSSFNEMIKEEKDNTRPKYKTPQCTTEGTERQMFENIDEASSRTGNYCGNSQVRA</sequence>
<keyword evidence="3" id="KW-0812">Transmembrane</keyword>
<feature type="coiled-coil region" evidence="1">
    <location>
        <begin position="171"/>
        <end position="198"/>
    </location>
</feature>